<proteinExistence type="predicted"/>
<gene>
    <name evidence="3" type="ORF">J8A68_004776</name>
</gene>
<evidence type="ECO:0000259" key="2">
    <source>
        <dbReference type="Pfam" id="PF13840"/>
    </source>
</evidence>
<feature type="compositionally biased region" description="Polar residues" evidence="1">
    <location>
        <begin position="66"/>
        <end position="77"/>
    </location>
</feature>
<feature type="region of interest" description="Disordered" evidence="1">
    <location>
        <begin position="19"/>
        <end position="82"/>
    </location>
</feature>
<dbReference type="GeneID" id="73471576"/>
<feature type="domain" description="CASTOR ACT" evidence="2">
    <location>
        <begin position="173"/>
        <end position="233"/>
    </location>
</feature>
<dbReference type="InterPro" id="IPR051719">
    <property type="entry name" value="CASTOR_mTORC1"/>
</dbReference>
<dbReference type="Proteomes" id="UP000694255">
    <property type="component" value="Unassembled WGS sequence"/>
</dbReference>
<evidence type="ECO:0000313" key="3">
    <source>
        <dbReference type="EMBL" id="KAG7661718.1"/>
    </source>
</evidence>
<evidence type="ECO:0000256" key="1">
    <source>
        <dbReference type="SAM" id="MobiDB-lite"/>
    </source>
</evidence>
<dbReference type="Pfam" id="PF13840">
    <property type="entry name" value="ACT_7"/>
    <property type="match status" value="2"/>
</dbReference>
<dbReference type="RefSeq" id="XP_049261951.1">
    <property type="nucleotide sequence ID" value="XM_049408771.1"/>
</dbReference>
<dbReference type="EMBL" id="JAGSYN010000214">
    <property type="protein sequence ID" value="KAG7661718.1"/>
    <property type="molecule type" value="Genomic_DNA"/>
</dbReference>
<feature type="compositionally biased region" description="Acidic residues" evidence="1">
    <location>
        <begin position="31"/>
        <end position="45"/>
    </location>
</feature>
<keyword evidence="4" id="KW-1185">Reference proteome</keyword>
<evidence type="ECO:0000313" key="4">
    <source>
        <dbReference type="Proteomes" id="UP000694255"/>
    </source>
</evidence>
<dbReference type="PANTHER" id="PTHR31131:SF6">
    <property type="entry name" value="CASTOR ACT DOMAIN-CONTAINING PROTEIN"/>
    <property type="match status" value="1"/>
</dbReference>
<dbReference type="InterPro" id="IPR027795">
    <property type="entry name" value="CASTOR_ACT_dom"/>
</dbReference>
<dbReference type="OrthoDB" id="58529at2759"/>
<reference evidence="3 4" key="1">
    <citation type="journal article" date="2021" name="DNA Res.">
        <title>Genome analysis of Candida subhashii reveals its hybrid nature and dual mitochondrial genome conformations.</title>
        <authorList>
            <person name="Mixao V."/>
            <person name="Hegedusova E."/>
            <person name="Saus E."/>
            <person name="Pryszcz L.P."/>
            <person name="Cillingova A."/>
            <person name="Nosek J."/>
            <person name="Gabaldon T."/>
        </authorList>
    </citation>
    <scope>NUCLEOTIDE SEQUENCE [LARGE SCALE GENOMIC DNA]</scope>
    <source>
        <strain evidence="3 4">CBS 10753</strain>
    </source>
</reference>
<comment type="caution">
    <text evidence="3">The sequence shown here is derived from an EMBL/GenBank/DDBJ whole genome shotgun (WGS) entry which is preliminary data.</text>
</comment>
<dbReference type="AlphaFoldDB" id="A0A8J5QJR6"/>
<name>A0A8J5QJR6_9ASCO</name>
<feature type="domain" description="CASTOR ACT" evidence="2">
    <location>
        <begin position="357"/>
        <end position="426"/>
    </location>
</feature>
<protein>
    <recommendedName>
        <fullName evidence="2">CASTOR ACT domain-containing protein</fullName>
    </recommendedName>
</protein>
<organism evidence="3 4">
    <name type="scientific">[Candida] subhashii</name>
    <dbReference type="NCBI Taxonomy" id="561895"/>
    <lineage>
        <taxon>Eukaryota</taxon>
        <taxon>Fungi</taxon>
        <taxon>Dikarya</taxon>
        <taxon>Ascomycota</taxon>
        <taxon>Saccharomycotina</taxon>
        <taxon>Pichiomycetes</taxon>
        <taxon>Debaryomycetaceae</taxon>
        <taxon>Spathaspora</taxon>
    </lineage>
</organism>
<feature type="compositionally biased region" description="Polar residues" evidence="1">
    <location>
        <begin position="19"/>
        <end position="28"/>
    </location>
</feature>
<sequence>MPRDKYWLFTSSILQLLQQESHKSGSGYTTQEEDDVDEDEDETQEQEPGYQSTSGDTNGVRRHMSLSRSGNQNSYESISDDYYRMPVDNSSKVTSRDSSENFADILPEQDQPQDNIRQQSPDVDDDSENYFFHIALTPTECTIVCSSRLMDCYFKEAIKVCSELNYDNVQLLPESYISLQVDSDGSFDRSLRILELTEPLSENNISLFFLSSHFNDIVLIPYDLKDKVVNILTKKYFEFSDISNSYISLSDSTDTPNSEAAHSSTRALEDHTFKLFNQANIKPSIHENVKLLLTGARAGEVSNSIAKTSKILSIPTNIPDYFAITRTSINEVSLILPRSSKRRNKMGFDSKYIIGSTQDIIIPIMIDFSKLPLDSTGIVAGVASKLINGMRLTHNDYLFELNYFSMAKSGVIMIPQENVEVISQILGKASSNQ</sequence>
<dbReference type="PANTHER" id="PTHR31131">
    <property type="entry name" value="CHROMOSOME 1, WHOLE GENOME SHOTGUN SEQUENCE"/>
    <property type="match status" value="1"/>
</dbReference>
<accession>A0A8J5QJR6</accession>